<dbReference type="OrthoDB" id="2583024at2"/>
<sequence length="147" mass="16460">MRIDRRHFLAGSAALIGLASTGILAPARAAESLKIRDIYKTQDEFSQRARDLVGKRIEIPGFMAPPLKADANFFVLTKRPMSVCPFCETSADWPIDIVFVRMREKLEAVRFNRPIMTTGVLELGVAKDEETGFVSMVRLVDADFELV</sequence>
<dbReference type="EMBL" id="CP024199">
    <property type="protein sequence ID" value="AUG53570.1"/>
    <property type="molecule type" value="Genomic_DNA"/>
</dbReference>
<reference evidence="2 4" key="1">
    <citation type="submission" date="2017-09" db="EMBL/GenBank/DDBJ databases">
        <title>Biodiversity and function of Thalassospira species in the particle-attached aromatic-hydrocarbon-degrading consortia from the surface seawater of the South China Sea.</title>
        <authorList>
            <person name="Dong C."/>
            <person name="Liu R."/>
            <person name="Shao Z."/>
        </authorList>
    </citation>
    <scope>NUCLEOTIDE SEQUENCE [LARGE SCALE GENOMIC DNA]</scope>
    <source>
        <strain evidence="2 4">CSC1P2</strain>
    </source>
</reference>
<dbReference type="Proteomes" id="UP000233597">
    <property type="component" value="Unassembled WGS sequence"/>
</dbReference>
<keyword evidence="3" id="KW-1185">Reference proteome</keyword>
<dbReference type="InterPro" id="IPR006311">
    <property type="entry name" value="TAT_signal"/>
</dbReference>
<reference evidence="1 3" key="2">
    <citation type="submission" date="2017-10" db="EMBL/GenBank/DDBJ databases">
        <title>Biodiversity and function of Thalassospira species in the particle-attached aromatic-hydrocarbon-degrading consortia from the surface seawater of the China South Sea.</title>
        <authorList>
            <person name="Dong C."/>
            <person name="Liu R."/>
            <person name="Shao Z."/>
        </authorList>
    </citation>
    <scope>NUCLEOTIDE SEQUENCE [LARGE SCALE GENOMIC DNA]</scope>
    <source>
        <strain evidence="1 3">CSC3H3</strain>
    </source>
</reference>
<evidence type="ECO:0000313" key="1">
    <source>
        <dbReference type="EMBL" id="AUG53570.1"/>
    </source>
</evidence>
<dbReference type="RefSeq" id="WP_101268198.1">
    <property type="nucleotide sequence ID" value="NZ_CP024199.1"/>
</dbReference>
<dbReference type="KEGG" id="thac:CSC3H3_13225"/>
<name>A0A2N3KRC2_9PROT</name>
<evidence type="ECO:0000313" key="2">
    <source>
        <dbReference type="EMBL" id="PKR53102.1"/>
    </source>
</evidence>
<dbReference type="EMBL" id="NWTK01000010">
    <property type="protein sequence ID" value="PKR53102.1"/>
    <property type="molecule type" value="Genomic_DNA"/>
</dbReference>
<evidence type="ECO:0000313" key="3">
    <source>
        <dbReference type="Proteomes" id="UP000233458"/>
    </source>
</evidence>
<gene>
    <name evidence="2" type="ORF">COO20_15610</name>
    <name evidence="1" type="ORF">CSC3H3_13225</name>
</gene>
<accession>A0A2N3KRC2</accession>
<proteinExistence type="predicted"/>
<organism evidence="2 4">
    <name type="scientific">Thalassospira marina</name>
    <dbReference type="NCBI Taxonomy" id="2048283"/>
    <lineage>
        <taxon>Bacteria</taxon>
        <taxon>Pseudomonadati</taxon>
        <taxon>Pseudomonadota</taxon>
        <taxon>Alphaproteobacteria</taxon>
        <taxon>Rhodospirillales</taxon>
        <taxon>Thalassospiraceae</taxon>
        <taxon>Thalassospira</taxon>
    </lineage>
</organism>
<protein>
    <submittedName>
        <fullName evidence="2">Uncharacterized protein</fullName>
    </submittedName>
</protein>
<dbReference type="Gene3D" id="2.40.50.870">
    <property type="entry name" value="Protein of unknown function (DUF3299)"/>
    <property type="match status" value="1"/>
</dbReference>
<dbReference type="AlphaFoldDB" id="A0A2N3KRC2"/>
<dbReference type="Proteomes" id="UP000233458">
    <property type="component" value="Chromosome"/>
</dbReference>
<dbReference type="PROSITE" id="PS51318">
    <property type="entry name" value="TAT"/>
    <property type="match status" value="1"/>
</dbReference>
<evidence type="ECO:0000313" key="4">
    <source>
        <dbReference type="Proteomes" id="UP000233597"/>
    </source>
</evidence>